<sequence length="51" mass="5555">MDENQIQKVQGKAIEILKSMAGYTVAEVELTLSIVKGLINNNAKIIEAPVE</sequence>
<organism evidence="1 2">
    <name type="scientific">Mucilaginibacter gracilis</name>
    <dbReference type="NCBI Taxonomy" id="423350"/>
    <lineage>
        <taxon>Bacteria</taxon>
        <taxon>Pseudomonadati</taxon>
        <taxon>Bacteroidota</taxon>
        <taxon>Sphingobacteriia</taxon>
        <taxon>Sphingobacteriales</taxon>
        <taxon>Sphingobacteriaceae</taxon>
        <taxon>Mucilaginibacter</taxon>
    </lineage>
</organism>
<dbReference type="RefSeq" id="WP_162847087.1">
    <property type="nucleotide sequence ID" value="NZ_RBKU01000001.1"/>
</dbReference>
<dbReference type="Proteomes" id="UP000268007">
    <property type="component" value="Unassembled WGS sequence"/>
</dbReference>
<dbReference type="EMBL" id="RBKU01000001">
    <property type="protein sequence ID" value="RKR83095.1"/>
    <property type="molecule type" value="Genomic_DNA"/>
</dbReference>
<dbReference type="AlphaFoldDB" id="A0A495J298"/>
<reference evidence="1 2" key="1">
    <citation type="submission" date="2018-10" db="EMBL/GenBank/DDBJ databases">
        <title>Genomic Encyclopedia of Archaeal and Bacterial Type Strains, Phase II (KMG-II): from individual species to whole genera.</title>
        <authorList>
            <person name="Goeker M."/>
        </authorList>
    </citation>
    <scope>NUCLEOTIDE SEQUENCE [LARGE SCALE GENOMIC DNA]</scope>
    <source>
        <strain evidence="1 2">DSM 18602</strain>
    </source>
</reference>
<accession>A0A495J298</accession>
<evidence type="ECO:0000313" key="1">
    <source>
        <dbReference type="EMBL" id="RKR83095.1"/>
    </source>
</evidence>
<protein>
    <submittedName>
        <fullName evidence="1">Uncharacterized protein</fullName>
    </submittedName>
</protein>
<name>A0A495J298_9SPHI</name>
<proteinExistence type="predicted"/>
<evidence type="ECO:0000313" key="2">
    <source>
        <dbReference type="Proteomes" id="UP000268007"/>
    </source>
</evidence>
<comment type="caution">
    <text evidence="1">The sequence shown here is derived from an EMBL/GenBank/DDBJ whole genome shotgun (WGS) entry which is preliminary data.</text>
</comment>
<gene>
    <name evidence="1" type="ORF">BDD43_3296</name>
</gene>
<keyword evidence="2" id="KW-1185">Reference proteome</keyword>